<proteinExistence type="predicted"/>
<reference evidence="1" key="1">
    <citation type="submission" date="2020-04" db="EMBL/GenBank/DDBJ databases">
        <title>Tenacibaculum mesophilum bac2.</title>
        <authorList>
            <person name="Li M."/>
        </authorList>
    </citation>
    <scope>NUCLEOTIDE SEQUENCE</scope>
    <source>
        <strain evidence="1">Bac2</strain>
    </source>
</reference>
<accession>A0AAE9MLL6</accession>
<evidence type="ECO:0000313" key="2">
    <source>
        <dbReference type="Proteomes" id="UP001056837"/>
    </source>
</evidence>
<sequence>MKSTTSLPLFLFVTLNSFAQKRAYKIYNTKEKKVSYNRVLKKLAKDENPNLNYSTIITVLQKDINKLEKESRKKADFIISINDNITTTH</sequence>
<dbReference type="AlphaFoldDB" id="A0AAE9MLL6"/>
<organism evidence="1 2">
    <name type="scientific">Tenacibaculum mesophilum</name>
    <dbReference type="NCBI Taxonomy" id="104268"/>
    <lineage>
        <taxon>Bacteria</taxon>
        <taxon>Pseudomonadati</taxon>
        <taxon>Bacteroidota</taxon>
        <taxon>Flavobacteriia</taxon>
        <taxon>Flavobacteriales</taxon>
        <taxon>Flavobacteriaceae</taxon>
        <taxon>Tenacibaculum</taxon>
    </lineage>
</organism>
<dbReference type="RefSeq" id="WP_253680880.1">
    <property type="nucleotide sequence ID" value="NZ_CANLMG010000015.1"/>
</dbReference>
<gene>
    <name evidence="1" type="ORF">HER15_06905</name>
</gene>
<protein>
    <submittedName>
        <fullName evidence="1">Uncharacterized protein</fullName>
    </submittedName>
</protein>
<name>A0AAE9MLL6_9FLAO</name>
<evidence type="ECO:0000313" key="1">
    <source>
        <dbReference type="EMBL" id="UTD15206.1"/>
    </source>
</evidence>
<dbReference type="EMBL" id="CP050861">
    <property type="protein sequence ID" value="UTD15206.1"/>
    <property type="molecule type" value="Genomic_DNA"/>
</dbReference>
<dbReference type="Proteomes" id="UP001056837">
    <property type="component" value="Chromosome"/>
</dbReference>